<dbReference type="CDD" id="cd00534">
    <property type="entry name" value="DHNA_DHNTPE"/>
    <property type="match status" value="1"/>
</dbReference>
<dbReference type="Proteomes" id="UP000187185">
    <property type="component" value="Chromosome"/>
</dbReference>
<evidence type="ECO:0000259" key="7">
    <source>
        <dbReference type="SMART" id="SM00905"/>
    </source>
</evidence>
<dbReference type="NCBIfam" id="TIGR00525">
    <property type="entry name" value="folB"/>
    <property type="match status" value="1"/>
</dbReference>
<sequence length="133" mass="14289">MDAADEITLTGVRAFGYHGVYDEERRQGQEFTVDATLHLSTTRAAETDDVADTIHYGEAAERIAAIVSGAPVNLLETLAQRIADELLSRDIVRMVTVTVHKPQAPIPVPFGDVSVTIRRARPAAPSAPIGAAR</sequence>
<dbReference type="InterPro" id="IPR006157">
    <property type="entry name" value="FolB_dom"/>
</dbReference>
<keyword evidence="9" id="KW-1185">Reference proteome</keyword>
<dbReference type="GO" id="GO:0046654">
    <property type="term" value="P:tetrahydrofolate biosynthetic process"/>
    <property type="evidence" value="ECO:0007669"/>
    <property type="project" value="UniProtKB-UniRule"/>
</dbReference>
<dbReference type="Pfam" id="PF02152">
    <property type="entry name" value="FolB"/>
    <property type="match status" value="1"/>
</dbReference>
<dbReference type="STRING" id="36805.BOH66_15180"/>
<name>A0A1P8UBE3_9MICO</name>
<keyword evidence="4 6" id="KW-0289">Folate biosynthesis</keyword>
<dbReference type="SUPFAM" id="SSF55620">
    <property type="entry name" value="Tetrahydrobiopterin biosynthesis enzymes-like"/>
    <property type="match status" value="1"/>
</dbReference>
<evidence type="ECO:0000256" key="2">
    <source>
        <dbReference type="ARBA" id="ARBA00005013"/>
    </source>
</evidence>
<comment type="catalytic activity">
    <reaction evidence="1 6">
        <text>7,8-dihydroneopterin = 6-hydroxymethyl-7,8-dihydropterin + glycolaldehyde</text>
        <dbReference type="Rhea" id="RHEA:10540"/>
        <dbReference type="ChEBI" id="CHEBI:17001"/>
        <dbReference type="ChEBI" id="CHEBI:17071"/>
        <dbReference type="ChEBI" id="CHEBI:44841"/>
        <dbReference type="EC" id="4.1.2.25"/>
    </reaction>
</comment>
<dbReference type="GO" id="GO:0046656">
    <property type="term" value="P:folic acid biosynthetic process"/>
    <property type="evidence" value="ECO:0007669"/>
    <property type="project" value="UniProtKB-UniRule"/>
</dbReference>
<evidence type="ECO:0000256" key="5">
    <source>
        <dbReference type="ARBA" id="ARBA00023239"/>
    </source>
</evidence>
<dbReference type="InterPro" id="IPR006156">
    <property type="entry name" value="Dihydroneopterin_aldolase"/>
</dbReference>
<dbReference type="EC" id="4.1.2.25" evidence="6"/>
<dbReference type="FunFam" id="3.30.1130.10:FF:000003">
    <property type="entry name" value="7,8-dihydroneopterin aldolase"/>
    <property type="match status" value="1"/>
</dbReference>
<protein>
    <recommendedName>
        <fullName evidence="6">7,8-dihydroneopterin aldolase</fullName>
        <ecNumber evidence="6">4.1.2.25</ecNumber>
    </recommendedName>
</protein>
<dbReference type="EMBL" id="CP018762">
    <property type="protein sequence ID" value="APZ35437.1"/>
    <property type="molecule type" value="Genomic_DNA"/>
</dbReference>
<comment type="function">
    <text evidence="6">Catalyzes the conversion of 7,8-dihydroneopterin to 6-hydroxymethyl-7,8-dihydropterin.</text>
</comment>
<dbReference type="NCBIfam" id="TIGR00526">
    <property type="entry name" value="folB_dom"/>
    <property type="match status" value="1"/>
</dbReference>
<dbReference type="PANTHER" id="PTHR42844:SF1">
    <property type="entry name" value="DIHYDRONEOPTERIN ALDOLASE 1-RELATED"/>
    <property type="match status" value="1"/>
</dbReference>
<dbReference type="GO" id="GO:0005737">
    <property type="term" value="C:cytoplasm"/>
    <property type="evidence" value="ECO:0007669"/>
    <property type="project" value="TreeGrafter"/>
</dbReference>
<evidence type="ECO:0000313" key="9">
    <source>
        <dbReference type="Proteomes" id="UP000187185"/>
    </source>
</evidence>
<dbReference type="PANTHER" id="PTHR42844">
    <property type="entry name" value="DIHYDRONEOPTERIN ALDOLASE 1-RELATED"/>
    <property type="match status" value="1"/>
</dbReference>
<dbReference type="RefSeq" id="WP_076691805.1">
    <property type="nucleotide sequence ID" value="NZ_CAUSXO010000007.1"/>
</dbReference>
<organism evidence="8 9">
    <name type="scientific">Microbacterium aurum</name>
    <dbReference type="NCBI Taxonomy" id="36805"/>
    <lineage>
        <taxon>Bacteria</taxon>
        <taxon>Bacillati</taxon>
        <taxon>Actinomycetota</taxon>
        <taxon>Actinomycetes</taxon>
        <taxon>Micrococcales</taxon>
        <taxon>Microbacteriaceae</taxon>
        <taxon>Microbacterium</taxon>
    </lineage>
</organism>
<reference evidence="8 9" key="1">
    <citation type="submission" date="2016-12" db="EMBL/GenBank/DDBJ databases">
        <title>Complete genome sequence of Microbacterium aurum KACC 15219.</title>
        <authorList>
            <person name="Jung Y."/>
            <person name="Shin J.-H."/>
            <person name="Lee Y.-J."/>
            <person name="Yi H."/>
            <person name="Bahn Y.-S."/>
            <person name="Kim J.F."/>
            <person name="Lee D.-W."/>
        </authorList>
    </citation>
    <scope>NUCLEOTIDE SEQUENCE [LARGE SCALE GENOMIC DNA]</scope>
    <source>
        <strain evidence="8 9">KACC 15219</strain>
    </source>
</reference>
<evidence type="ECO:0000256" key="4">
    <source>
        <dbReference type="ARBA" id="ARBA00022909"/>
    </source>
</evidence>
<dbReference type="KEGG" id="maur:BOH66_15180"/>
<gene>
    <name evidence="8" type="ORF">BOH66_15180</name>
</gene>
<evidence type="ECO:0000313" key="8">
    <source>
        <dbReference type="EMBL" id="APZ35437.1"/>
    </source>
</evidence>
<dbReference type="GO" id="GO:0004150">
    <property type="term" value="F:dihydroneopterin aldolase activity"/>
    <property type="evidence" value="ECO:0007669"/>
    <property type="project" value="UniProtKB-UniRule"/>
</dbReference>
<dbReference type="AlphaFoldDB" id="A0A1P8UBE3"/>
<comment type="pathway">
    <text evidence="2 6">Cofactor biosynthesis; tetrahydrofolate biosynthesis; 2-amino-4-hydroxy-6-hydroxymethyl-7,8-dihydropteridine diphosphate from 7,8-dihydroneopterin triphosphate: step 3/4.</text>
</comment>
<feature type="domain" description="Dihydroneopterin aldolase/epimerase" evidence="7">
    <location>
        <begin position="7"/>
        <end position="119"/>
    </location>
</feature>
<evidence type="ECO:0000256" key="1">
    <source>
        <dbReference type="ARBA" id="ARBA00001353"/>
    </source>
</evidence>
<dbReference type="UniPathway" id="UPA00077">
    <property type="reaction ID" value="UER00154"/>
</dbReference>
<accession>A0A1P8UBE3</accession>
<keyword evidence="5 6" id="KW-0456">Lyase</keyword>
<dbReference type="SMART" id="SM00905">
    <property type="entry name" value="FolB"/>
    <property type="match status" value="1"/>
</dbReference>
<comment type="similarity">
    <text evidence="3 6">Belongs to the DHNA family.</text>
</comment>
<evidence type="ECO:0000256" key="6">
    <source>
        <dbReference type="RuleBase" id="RU362079"/>
    </source>
</evidence>
<dbReference type="OrthoDB" id="3212934at2"/>
<evidence type="ECO:0000256" key="3">
    <source>
        <dbReference type="ARBA" id="ARBA00005708"/>
    </source>
</evidence>
<proteinExistence type="inferred from homology"/>
<dbReference type="InterPro" id="IPR043133">
    <property type="entry name" value="GTP-CH-I_C/QueF"/>
</dbReference>
<dbReference type="Gene3D" id="3.30.1130.10">
    <property type="match status" value="1"/>
</dbReference>